<dbReference type="EMBL" id="BJYR01000037">
    <property type="protein sequence ID" value="GEO02173.1"/>
    <property type="molecule type" value="Genomic_DNA"/>
</dbReference>
<dbReference type="Proteomes" id="UP000321464">
    <property type="component" value="Unassembled WGS sequence"/>
</dbReference>
<sequence>MPFGHHAATRKVADLDAVLVARPGQTHVRHKKQAITPYLPMIEFSHAGFPSHLPKVAPTISTMIRTERNEESRRTFSRIAKRGWLTES</sequence>
<comment type="caution">
    <text evidence="1">The sequence shown here is derived from an EMBL/GenBank/DDBJ whole genome shotgun (WGS) entry which is preliminary data.</text>
</comment>
<name>A0A512AR38_9SPHN</name>
<protein>
    <submittedName>
        <fullName evidence="1">Uncharacterized protein</fullName>
    </submittedName>
</protein>
<accession>A0A512AR38</accession>
<dbReference type="AlphaFoldDB" id="A0A512AR38"/>
<keyword evidence="2" id="KW-1185">Reference proteome</keyword>
<proteinExistence type="predicted"/>
<evidence type="ECO:0000313" key="2">
    <source>
        <dbReference type="Proteomes" id="UP000321464"/>
    </source>
</evidence>
<evidence type="ECO:0000313" key="1">
    <source>
        <dbReference type="EMBL" id="GEO02173.1"/>
    </source>
</evidence>
<gene>
    <name evidence="1" type="ORF">NSE01_40050</name>
</gene>
<organism evidence="1 2">
    <name type="scientific">Novosphingobium sediminis</name>
    <dbReference type="NCBI Taxonomy" id="707214"/>
    <lineage>
        <taxon>Bacteria</taxon>
        <taxon>Pseudomonadati</taxon>
        <taxon>Pseudomonadota</taxon>
        <taxon>Alphaproteobacteria</taxon>
        <taxon>Sphingomonadales</taxon>
        <taxon>Sphingomonadaceae</taxon>
        <taxon>Novosphingobium</taxon>
    </lineage>
</organism>
<reference evidence="1 2" key="1">
    <citation type="submission" date="2019-07" db="EMBL/GenBank/DDBJ databases">
        <title>Whole genome shotgun sequence of Novosphingobium sediminis NBRC 106119.</title>
        <authorList>
            <person name="Hosoyama A."/>
            <person name="Uohara A."/>
            <person name="Ohji S."/>
            <person name="Ichikawa N."/>
        </authorList>
    </citation>
    <scope>NUCLEOTIDE SEQUENCE [LARGE SCALE GENOMIC DNA]</scope>
    <source>
        <strain evidence="1 2">NBRC 106119</strain>
    </source>
</reference>